<dbReference type="AlphaFoldDB" id="A0A0A8Y327"/>
<reference evidence="1" key="1">
    <citation type="submission" date="2014-09" db="EMBL/GenBank/DDBJ databases">
        <authorList>
            <person name="Magalhaes I.L.F."/>
            <person name="Oliveira U."/>
            <person name="Santos F.R."/>
            <person name="Vidigal T.H.D.A."/>
            <person name="Brescovit A.D."/>
            <person name="Santos A.J."/>
        </authorList>
    </citation>
    <scope>NUCLEOTIDE SEQUENCE</scope>
    <source>
        <tissue evidence="1">Shoot tissue taken approximately 20 cm above the soil surface</tissue>
    </source>
</reference>
<accession>A0A0A8Y327</accession>
<sequence length="32" mass="3483">MILVRSKHDTIHLGGGPGRYSLNVHAVPCLQL</sequence>
<protein>
    <submittedName>
        <fullName evidence="1">Uncharacterized protein</fullName>
    </submittedName>
</protein>
<proteinExistence type="predicted"/>
<reference evidence="1" key="2">
    <citation type="journal article" date="2015" name="Data Brief">
        <title>Shoot transcriptome of the giant reed, Arundo donax.</title>
        <authorList>
            <person name="Barrero R.A."/>
            <person name="Guerrero F.D."/>
            <person name="Moolhuijzen P."/>
            <person name="Goolsby J.A."/>
            <person name="Tidwell J."/>
            <person name="Bellgard S.E."/>
            <person name="Bellgard M.I."/>
        </authorList>
    </citation>
    <scope>NUCLEOTIDE SEQUENCE</scope>
    <source>
        <tissue evidence="1">Shoot tissue taken approximately 20 cm above the soil surface</tissue>
    </source>
</reference>
<name>A0A0A8Y327_ARUDO</name>
<evidence type="ECO:0000313" key="1">
    <source>
        <dbReference type="EMBL" id="JAD19660.1"/>
    </source>
</evidence>
<organism evidence="1">
    <name type="scientific">Arundo donax</name>
    <name type="common">Giant reed</name>
    <name type="synonym">Donax arundinaceus</name>
    <dbReference type="NCBI Taxonomy" id="35708"/>
    <lineage>
        <taxon>Eukaryota</taxon>
        <taxon>Viridiplantae</taxon>
        <taxon>Streptophyta</taxon>
        <taxon>Embryophyta</taxon>
        <taxon>Tracheophyta</taxon>
        <taxon>Spermatophyta</taxon>
        <taxon>Magnoliopsida</taxon>
        <taxon>Liliopsida</taxon>
        <taxon>Poales</taxon>
        <taxon>Poaceae</taxon>
        <taxon>PACMAD clade</taxon>
        <taxon>Arundinoideae</taxon>
        <taxon>Arundineae</taxon>
        <taxon>Arundo</taxon>
    </lineage>
</organism>
<dbReference type="EMBL" id="GBRH01278235">
    <property type="protein sequence ID" value="JAD19660.1"/>
    <property type="molecule type" value="Transcribed_RNA"/>
</dbReference>